<keyword evidence="1 4" id="KW-0812">Transmembrane</keyword>
<evidence type="ECO:0000313" key="7">
    <source>
        <dbReference type="Proteomes" id="UP000603352"/>
    </source>
</evidence>
<evidence type="ECO:0000259" key="5">
    <source>
        <dbReference type="PROSITE" id="PS50850"/>
    </source>
</evidence>
<keyword evidence="3 4" id="KW-0472">Membrane</keyword>
<reference evidence="7" key="1">
    <citation type="journal article" date="2019" name="Int. J. Syst. Evol. Microbiol.">
        <title>The Global Catalogue of Microorganisms (GCM) 10K type strain sequencing project: providing services to taxonomists for standard genome sequencing and annotation.</title>
        <authorList>
            <consortium name="The Broad Institute Genomics Platform"/>
            <consortium name="The Broad Institute Genome Sequencing Center for Infectious Disease"/>
            <person name="Wu L."/>
            <person name="Ma J."/>
        </authorList>
    </citation>
    <scope>NUCLEOTIDE SEQUENCE [LARGE SCALE GENOMIC DNA]</scope>
    <source>
        <strain evidence="7">CGMCC 1.10188</strain>
    </source>
</reference>
<dbReference type="EMBL" id="BMDZ01000094">
    <property type="protein sequence ID" value="GGB60441.1"/>
    <property type="molecule type" value="Genomic_DNA"/>
</dbReference>
<dbReference type="InterPro" id="IPR011701">
    <property type="entry name" value="MFS"/>
</dbReference>
<protein>
    <recommendedName>
        <fullName evidence="5">Major facilitator superfamily (MFS) profile domain-containing protein</fullName>
    </recommendedName>
</protein>
<comment type="caution">
    <text evidence="6">The sequence shown here is derived from an EMBL/GenBank/DDBJ whole genome shotgun (WGS) entry which is preliminary data.</text>
</comment>
<gene>
    <name evidence="6" type="ORF">GCM10011505_46470</name>
</gene>
<accession>A0ABQ1J5D4</accession>
<evidence type="ECO:0000256" key="4">
    <source>
        <dbReference type="SAM" id="Phobius"/>
    </source>
</evidence>
<feature type="transmembrane region" description="Helical" evidence="4">
    <location>
        <begin position="84"/>
        <end position="109"/>
    </location>
</feature>
<keyword evidence="2 4" id="KW-1133">Transmembrane helix</keyword>
<dbReference type="InterPro" id="IPR036259">
    <property type="entry name" value="MFS_trans_sf"/>
</dbReference>
<evidence type="ECO:0000256" key="2">
    <source>
        <dbReference type="ARBA" id="ARBA00022989"/>
    </source>
</evidence>
<sequence>MSSGIISRLPRAVRGDVTTASRALTLGIFLAASAAPTPLYRLYQQGFALPPVTVTVIFGVYALALLITLLVAGSLSDHLGRRPVVLGALALELVAMALFLDAGSAGLLIAARLHGCCRAWPRGLRPVRWARR</sequence>
<dbReference type="InterPro" id="IPR020846">
    <property type="entry name" value="MFS_dom"/>
</dbReference>
<dbReference type="PROSITE" id="PS50850">
    <property type="entry name" value="MFS"/>
    <property type="match status" value="1"/>
</dbReference>
<evidence type="ECO:0000313" key="6">
    <source>
        <dbReference type="EMBL" id="GGB60441.1"/>
    </source>
</evidence>
<organism evidence="6 7">
    <name type="scientific">Tistrella bauzanensis</name>
    <dbReference type="NCBI Taxonomy" id="657419"/>
    <lineage>
        <taxon>Bacteria</taxon>
        <taxon>Pseudomonadati</taxon>
        <taxon>Pseudomonadota</taxon>
        <taxon>Alphaproteobacteria</taxon>
        <taxon>Geminicoccales</taxon>
        <taxon>Geminicoccaceae</taxon>
        <taxon>Tistrella</taxon>
    </lineage>
</organism>
<feature type="transmembrane region" description="Helical" evidence="4">
    <location>
        <begin position="50"/>
        <end position="72"/>
    </location>
</feature>
<dbReference type="SUPFAM" id="SSF103473">
    <property type="entry name" value="MFS general substrate transporter"/>
    <property type="match status" value="1"/>
</dbReference>
<dbReference type="Proteomes" id="UP000603352">
    <property type="component" value="Unassembled WGS sequence"/>
</dbReference>
<dbReference type="Pfam" id="PF07690">
    <property type="entry name" value="MFS_1"/>
    <property type="match status" value="1"/>
</dbReference>
<evidence type="ECO:0000256" key="1">
    <source>
        <dbReference type="ARBA" id="ARBA00022692"/>
    </source>
</evidence>
<name>A0ABQ1J5D4_9PROT</name>
<dbReference type="Gene3D" id="1.20.1250.20">
    <property type="entry name" value="MFS general substrate transporter like domains"/>
    <property type="match status" value="1"/>
</dbReference>
<evidence type="ECO:0000256" key="3">
    <source>
        <dbReference type="ARBA" id="ARBA00023136"/>
    </source>
</evidence>
<feature type="domain" description="Major facilitator superfamily (MFS) profile" evidence="5">
    <location>
        <begin position="1"/>
        <end position="132"/>
    </location>
</feature>
<keyword evidence="7" id="KW-1185">Reference proteome</keyword>
<proteinExistence type="predicted"/>